<dbReference type="InterPro" id="IPR016856">
    <property type="entry name" value="QueF_type1"/>
</dbReference>
<feature type="binding site" evidence="5">
    <location>
        <begin position="61"/>
        <end position="63"/>
    </location>
    <ligand>
        <name>substrate</name>
    </ligand>
</feature>
<feature type="binding site" evidence="5">
    <location>
        <begin position="80"/>
        <end position="81"/>
    </location>
    <ligand>
        <name>substrate</name>
    </ligand>
</feature>
<name>A0A7C4S1Z5_UNCW3</name>
<dbReference type="Gene3D" id="3.30.1130.10">
    <property type="match status" value="1"/>
</dbReference>
<comment type="pathway">
    <text evidence="5">tRNA modification; tRNA-queuosine biosynthesis.</text>
</comment>
<dbReference type="AlphaFoldDB" id="A0A7C4S1Z5"/>
<dbReference type="InterPro" id="IPR029500">
    <property type="entry name" value="QueF"/>
</dbReference>
<keyword evidence="1 5" id="KW-0963">Cytoplasm</keyword>
<evidence type="ECO:0000313" key="6">
    <source>
        <dbReference type="EMBL" id="HGU47039.1"/>
    </source>
</evidence>
<dbReference type="HAMAP" id="MF_00818">
    <property type="entry name" value="QueF_type1"/>
    <property type="match status" value="1"/>
</dbReference>
<comment type="function">
    <text evidence="5">Catalyzes the NADPH-dependent reduction of 7-cyano-7-deazaguanine (preQ0) to 7-aminomethyl-7-deazaguanine (preQ1).</text>
</comment>
<evidence type="ECO:0000256" key="2">
    <source>
        <dbReference type="ARBA" id="ARBA00022785"/>
    </source>
</evidence>
<comment type="caution">
    <text evidence="6">The sequence shown here is derived from an EMBL/GenBank/DDBJ whole genome shotgun (WGS) entry which is preliminary data.</text>
</comment>
<dbReference type="NCBIfam" id="TIGR03139">
    <property type="entry name" value="QueF-II"/>
    <property type="match status" value="1"/>
</dbReference>
<keyword evidence="4 5" id="KW-0560">Oxidoreductase</keyword>
<reference evidence="6" key="1">
    <citation type="journal article" date="2020" name="mSystems">
        <title>Genome- and Community-Level Interaction Insights into Carbon Utilization and Element Cycling Functions of Hydrothermarchaeota in Hydrothermal Sediment.</title>
        <authorList>
            <person name="Zhou Z."/>
            <person name="Liu Y."/>
            <person name="Xu W."/>
            <person name="Pan J."/>
            <person name="Luo Z.H."/>
            <person name="Li M."/>
        </authorList>
    </citation>
    <scope>NUCLEOTIDE SEQUENCE [LARGE SCALE GENOMIC DNA]</scope>
    <source>
        <strain evidence="6">SpSt-594</strain>
    </source>
</reference>
<dbReference type="GO" id="GO:0008616">
    <property type="term" value="P:tRNA queuosine(34) biosynthetic process"/>
    <property type="evidence" value="ECO:0007669"/>
    <property type="project" value="UniProtKB-UniRule"/>
</dbReference>
<dbReference type="GO" id="GO:0005737">
    <property type="term" value="C:cytoplasm"/>
    <property type="evidence" value="ECO:0007669"/>
    <property type="project" value="UniProtKB-SubCell"/>
</dbReference>
<dbReference type="EMBL" id="DSZH01000025">
    <property type="protein sequence ID" value="HGU47039.1"/>
    <property type="molecule type" value="Genomic_DNA"/>
</dbReference>
<gene>
    <name evidence="5 6" type="primary">queF</name>
    <name evidence="6" type="ORF">ENT60_00550</name>
</gene>
<feature type="active site" description="Thioimide intermediate" evidence="5">
    <location>
        <position position="39"/>
    </location>
</feature>
<keyword evidence="2 5" id="KW-0671">Queuosine biosynthesis</keyword>
<comment type="similarity">
    <text evidence="5">Belongs to the GTP cyclohydrolase I family. QueF type 1 subfamily.</text>
</comment>
<sequence length="124" mass="14632">MEELEKAKEAKQELKKIKNEFEGRDYIIQLQNQELTALCPFTTNPDFYEIKISYQPDKELIELKSLKLYLQKFRDIRITHESLLNIIFEDIDSLISPKYLKIELNVNIRGGIKTTVIREKGSLK</sequence>
<evidence type="ECO:0000256" key="5">
    <source>
        <dbReference type="HAMAP-Rule" id="MF_00818"/>
    </source>
</evidence>
<protein>
    <recommendedName>
        <fullName evidence="5">NADPH-dependent 7-cyano-7-deazaguanine reductase</fullName>
        <ecNumber evidence="5">1.7.1.13</ecNumber>
    </recommendedName>
    <alternativeName>
        <fullName evidence="5">7-cyano-7-carbaguanine reductase</fullName>
    </alternativeName>
    <alternativeName>
        <fullName evidence="5">NADPH-dependent nitrile oxidoreductase</fullName>
    </alternativeName>
    <alternativeName>
        <fullName evidence="5">PreQ(0) reductase</fullName>
    </alternativeName>
</protein>
<evidence type="ECO:0000256" key="3">
    <source>
        <dbReference type="ARBA" id="ARBA00022857"/>
    </source>
</evidence>
<dbReference type="PANTHER" id="PTHR34354:SF1">
    <property type="entry name" value="NADPH-DEPENDENT 7-CYANO-7-DEAZAGUANINE REDUCTASE"/>
    <property type="match status" value="1"/>
</dbReference>
<comment type="catalytic activity">
    <reaction evidence="5">
        <text>7-aminomethyl-7-carbaguanine + 2 NADP(+) = 7-cyano-7-carbaguanine + 2 NADPH + 3 H(+)</text>
        <dbReference type="Rhea" id="RHEA:13409"/>
        <dbReference type="ChEBI" id="CHEBI:15378"/>
        <dbReference type="ChEBI" id="CHEBI:45075"/>
        <dbReference type="ChEBI" id="CHEBI:57783"/>
        <dbReference type="ChEBI" id="CHEBI:58349"/>
        <dbReference type="ChEBI" id="CHEBI:58703"/>
        <dbReference type="EC" id="1.7.1.13"/>
    </reaction>
</comment>
<dbReference type="GO" id="GO:0033739">
    <property type="term" value="F:preQ1 synthase activity"/>
    <property type="evidence" value="ECO:0007669"/>
    <property type="project" value="UniProtKB-UniRule"/>
</dbReference>
<dbReference type="UniPathway" id="UPA00392"/>
<evidence type="ECO:0000256" key="1">
    <source>
        <dbReference type="ARBA" id="ARBA00022490"/>
    </source>
</evidence>
<dbReference type="InterPro" id="IPR050084">
    <property type="entry name" value="NADPH_dep_7-cyano-7-deazaG_red"/>
</dbReference>
<dbReference type="EC" id="1.7.1.13" evidence="5"/>
<feature type="active site" description="Proton donor" evidence="5">
    <location>
        <position position="46"/>
    </location>
</feature>
<organism evidence="6">
    <name type="scientific">candidate division WOR-3 bacterium</name>
    <dbReference type="NCBI Taxonomy" id="2052148"/>
    <lineage>
        <taxon>Bacteria</taxon>
        <taxon>Bacteria division WOR-3</taxon>
    </lineage>
</organism>
<evidence type="ECO:0000256" key="4">
    <source>
        <dbReference type="ARBA" id="ARBA00023002"/>
    </source>
</evidence>
<comment type="subcellular location">
    <subcellularLocation>
        <location evidence="5">Cytoplasm</location>
    </subcellularLocation>
</comment>
<keyword evidence="3 5" id="KW-0521">NADP</keyword>
<accession>A0A7C4S1Z5</accession>
<dbReference type="SUPFAM" id="SSF55620">
    <property type="entry name" value="Tetrahydrobiopterin biosynthesis enzymes-like"/>
    <property type="match status" value="1"/>
</dbReference>
<dbReference type="Pfam" id="PF14489">
    <property type="entry name" value="QueF"/>
    <property type="match status" value="1"/>
</dbReference>
<dbReference type="InterPro" id="IPR043133">
    <property type="entry name" value="GTP-CH-I_C/QueF"/>
</dbReference>
<dbReference type="PANTHER" id="PTHR34354">
    <property type="entry name" value="NADPH-DEPENDENT 7-CYANO-7-DEAZAGUANINE REDUCTASE"/>
    <property type="match status" value="1"/>
</dbReference>
<proteinExistence type="inferred from homology"/>